<dbReference type="CDD" id="cd06960">
    <property type="entry name" value="NR_DBD_HNF4A"/>
    <property type="match status" value="1"/>
</dbReference>
<reference evidence="15" key="1">
    <citation type="submission" date="2022-11" db="UniProtKB">
        <authorList>
            <consortium name="WormBaseParasite"/>
        </authorList>
    </citation>
    <scope>IDENTIFICATION</scope>
</reference>
<evidence type="ECO:0000313" key="15">
    <source>
        <dbReference type="WBParaSite" id="PSAMB.scaffold4475size14472.g24433.t1"/>
    </source>
</evidence>
<dbReference type="InterPro" id="IPR001628">
    <property type="entry name" value="Znf_hrmn_rcpt"/>
</dbReference>
<evidence type="ECO:0000256" key="9">
    <source>
        <dbReference type="ARBA" id="ARBA00023170"/>
    </source>
</evidence>
<evidence type="ECO:0000256" key="8">
    <source>
        <dbReference type="ARBA" id="ARBA00023163"/>
    </source>
</evidence>
<keyword evidence="9" id="KW-0675">Receptor</keyword>
<keyword evidence="10" id="KW-0539">Nucleus</keyword>
<organism evidence="14 15">
    <name type="scientific">Plectus sambesii</name>
    <dbReference type="NCBI Taxonomy" id="2011161"/>
    <lineage>
        <taxon>Eukaryota</taxon>
        <taxon>Metazoa</taxon>
        <taxon>Ecdysozoa</taxon>
        <taxon>Nematoda</taxon>
        <taxon>Chromadorea</taxon>
        <taxon>Plectida</taxon>
        <taxon>Plectina</taxon>
        <taxon>Plectoidea</taxon>
        <taxon>Plectidae</taxon>
        <taxon>Plectus</taxon>
    </lineage>
</organism>
<keyword evidence="8" id="KW-0804">Transcription</keyword>
<feature type="domain" description="NR LBD" evidence="13">
    <location>
        <begin position="179"/>
        <end position="416"/>
    </location>
</feature>
<feature type="region of interest" description="Disordered" evidence="11">
    <location>
        <begin position="95"/>
        <end position="121"/>
    </location>
</feature>
<dbReference type="GO" id="GO:0000978">
    <property type="term" value="F:RNA polymerase II cis-regulatory region sequence-specific DNA binding"/>
    <property type="evidence" value="ECO:0007669"/>
    <property type="project" value="InterPro"/>
</dbReference>
<evidence type="ECO:0000256" key="4">
    <source>
        <dbReference type="ARBA" id="ARBA00022771"/>
    </source>
</evidence>
<dbReference type="InterPro" id="IPR000536">
    <property type="entry name" value="Nucl_hrmn_rcpt_lig-bd"/>
</dbReference>
<dbReference type="InterPro" id="IPR035500">
    <property type="entry name" value="NHR-like_dom_sf"/>
</dbReference>
<dbReference type="PRINTS" id="PR00047">
    <property type="entry name" value="STROIDFINGER"/>
</dbReference>
<keyword evidence="14" id="KW-1185">Reference proteome</keyword>
<dbReference type="Gene3D" id="3.30.50.10">
    <property type="entry name" value="Erythroid Transcription Factor GATA-1, subunit A"/>
    <property type="match status" value="1"/>
</dbReference>
<dbReference type="SUPFAM" id="SSF57716">
    <property type="entry name" value="Glucocorticoid receptor-like (DNA-binding domain)"/>
    <property type="match status" value="1"/>
</dbReference>
<keyword evidence="5" id="KW-0862">Zinc</keyword>
<dbReference type="GO" id="GO:0005634">
    <property type="term" value="C:nucleus"/>
    <property type="evidence" value="ECO:0007669"/>
    <property type="project" value="UniProtKB-SubCell"/>
</dbReference>
<dbReference type="PROSITE" id="PS51843">
    <property type="entry name" value="NR_LBD"/>
    <property type="match status" value="1"/>
</dbReference>
<evidence type="ECO:0000256" key="3">
    <source>
        <dbReference type="ARBA" id="ARBA00022723"/>
    </source>
</evidence>
<feature type="domain" description="Nuclear receptor" evidence="12">
    <location>
        <begin position="20"/>
        <end position="95"/>
    </location>
</feature>
<dbReference type="Proteomes" id="UP000887566">
    <property type="component" value="Unplaced"/>
</dbReference>
<dbReference type="PROSITE" id="PS51030">
    <property type="entry name" value="NUCLEAR_REC_DBD_2"/>
    <property type="match status" value="1"/>
</dbReference>
<comment type="similarity">
    <text evidence="2">Belongs to the nuclear hormone receptor family.</text>
</comment>
<keyword evidence="4" id="KW-0863">Zinc-finger</keyword>
<dbReference type="GO" id="GO:0008270">
    <property type="term" value="F:zinc ion binding"/>
    <property type="evidence" value="ECO:0007669"/>
    <property type="project" value="UniProtKB-KW"/>
</dbReference>
<evidence type="ECO:0000256" key="7">
    <source>
        <dbReference type="ARBA" id="ARBA00023125"/>
    </source>
</evidence>
<evidence type="ECO:0000256" key="5">
    <source>
        <dbReference type="ARBA" id="ARBA00022833"/>
    </source>
</evidence>
<name>A0A914WPP1_9BILA</name>
<feature type="region of interest" description="Disordered" evidence="11">
    <location>
        <begin position="1"/>
        <end position="21"/>
    </location>
</feature>
<dbReference type="Gene3D" id="1.10.565.10">
    <property type="entry name" value="Retinoid X Receptor"/>
    <property type="match status" value="1"/>
</dbReference>
<evidence type="ECO:0000313" key="14">
    <source>
        <dbReference type="Proteomes" id="UP000887566"/>
    </source>
</evidence>
<evidence type="ECO:0000256" key="1">
    <source>
        <dbReference type="ARBA" id="ARBA00004123"/>
    </source>
</evidence>
<proteinExistence type="inferred from homology"/>
<dbReference type="SMART" id="SM00430">
    <property type="entry name" value="HOLI"/>
    <property type="match status" value="1"/>
</dbReference>
<dbReference type="GO" id="GO:0003700">
    <property type="term" value="F:DNA-binding transcription factor activity"/>
    <property type="evidence" value="ECO:0007669"/>
    <property type="project" value="InterPro"/>
</dbReference>
<evidence type="ECO:0000256" key="6">
    <source>
        <dbReference type="ARBA" id="ARBA00023015"/>
    </source>
</evidence>
<comment type="subcellular location">
    <subcellularLocation>
        <location evidence="1">Nucleus</location>
    </subcellularLocation>
</comment>
<dbReference type="PANTHER" id="PTHR46587">
    <property type="entry name" value="NUCLEAR HORMONE RECEPTOR FAMILY"/>
    <property type="match status" value="1"/>
</dbReference>
<dbReference type="PANTHER" id="PTHR46587:SF5">
    <property type="entry name" value="NUCLEAR HORMONE RECEPTOR FAMILY"/>
    <property type="match status" value="1"/>
</dbReference>
<dbReference type="SUPFAM" id="SSF48508">
    <property type="entry name" value="Nuclear receptor ligand-binding domain"/>
    <property type="match status" value="1"/>
</dbReference>
<evidence type="ECO:0000256" key="10">
    <source>
        <dbReference type="ARBA" id="ARBA00023242"/>
    </source>
</evidence>
<evidence type="ECO:0000256" key="2">
    <source>
        <dbReference type="ARBA" id="ARBA00005993"/>
    </source>
</evidence>
<dbReference type="Pfam" id="PF00105">
    <property type="entry name" value="zf-C4"/>
    <property type="match status" value="1"/>
</dbReference>
<protein>
    <submittedName>
        <fullName evidence="15">Uncharacterized protein</fullName>
    </submittedName>
</protein>
<dbReference type="WBParaSite" id="PSAMB.scaffold4475size14472.g24433.t1">
    <property type="protein sequence ID" value="PSAMB.scaffold4475size14472.g24433.t1"/>
    <property type="gene ID" value="PSAMB.scaffold4475size14472.g24433"/>
</dbReference>
<dbReference type="AlphaFoldDB" id="A0A914WPP1"/>
<keyword evidence="6" id="KW-0805">Transcription regulation</keyword>
<keyword evidence="3" id="KW-0479">Metal-binding</keyword>
<accession>A0A914WPP1</accession>
<evidence type="ECO:0000259" key="13">
    <source>
        <dbReference type="PROSITE" id="PS51843"/>
    </source>
</evidence>
<evidence type="ECO:0000256" key="11">
    <source>
        <dbReference type="SAM" id="MobiDB-lite"/>
    </source>
</evidence>
<sequence>MSSSTSSPTNSLSTLQSPSNSRCSICDDVANGCRYGVPACLGCIVFFRRSILSNKQYRCSKEGKCTIQYKSRCICRACRLQICYDVGMDPSAIQRRDVMGPRTRKSRNDVSSSESNSSAAMATIPAEPKIPAVLMIPSAHISSSTSLPASASETGVLDMVAAMQERQMTCHLSLFRVGEIDIAMDNLITLDRKMSFTGLRRTRRHDLNSMGRVGLLNATEWGQSFAEFKQLSMDMKTNVLRLFTIAFVLIEQGYLTSRQDDPDLWILQNNTYICTDYFRGMTAAEINEPENHVRAKILPELVVRVINEVGVPMKILKVDLKECAALKTIIFWSSHSDLPLETRQSFLKQRDTMFVQLMRYCSSKKYTNDSAEARFGSLMLLITNIMQCARAFLDQVRLVNFFQMMEIDSLVKDVFL</sequence>
<keyword evidence="7" id="KW-0238">DNA-binding</keyword>
<dbReference type="SMART" id="SM00399">
    <property type="entry name" value="ZnF_C4"/>
    <property type="match status" value="1"/>
</dbReference>
<dbReference type="InterPro" id="IPR013088">
    <property type="entry name" value="Znf_NHR/GATA"/>
</dbReference>
<dbReference type="Pfam" id="PF00104">
    <property type="entry name" value="Hormone_recep"/>
    <property type="match status" value="1"/>
</dbReference>
<dbReference type="InterPro" id="IPR049636">
    <property type="entry name" value="HNF4-like_DBD"/>
</dbReference>
<evidence type="ECO:0000259" key="12">
    <source>
        <dbReference type="PROSITE" id="PS51030"/>
    </source>
</evidence>